<dbReference type="RefSeq" id="WP_276508217.1">
    <property type="nucleotide sequence ID" value="NZ_BJUK01000031.1"/>
</dbReference>
<evidence type="ECO:0000313" key="2">
    <source>
        <dbReference type="Proteomes" id="UP000321275"/>
    </source>
</evidence>
<dbReference type="Proteomes" id="UP000321275">
    <property type="component" value="Unassembled WGS sequence"/>
</dbReference>
<comment type="caution">
    <text evidence="1">The sequence shown here is derived from an EMBL/GenBank/DDBJ whole genome shotgun (WGS) entry which is preliminary data.</text>
</comment>
<evidence type="ECO:0000313" key="1">
    <source>
        <dbReference type="EMBL" id="GEK48247.1"/>
    </source>
</evidence>
<gene>
    <name evidence="1" type="ORF">HPA02_25300</name>
</gene>
<keyword evidence="2" id="KW-1185">Reference proteome</keyword>
<proteinExistence type="predicted"/>
<dbReference type="AlphaFoldDB" id="A0A510XC22"/>
<reference evidence="1 2" key="1">
    <citation type="submission" date="2019-07" db="EMBL/GenBank/DDBJ databases">
        <title>Whole genome shotgun sequence of Halomonas pacifica NBRC 102220.</title>
        <authorList>
            <person name="Hosoyama A."/>
            <person name="Uohara A."/>
            <person name="Ohji S."/>
            <person name="Ichikawa N."/>
        </authorList>
    </citation>
    <scope>NUCLEOTIDE SEQUENCE [LARGE SCALE GENOMIC DNA]</scope>
    <source>
        <strain evidence="1 2">NBRC 102220</strain>
    </source>
</reference>
<sequence>MPNRSLSAPLSLTASGGECVLGAGWRGYGYWFSAGVPVARR</sequence>
<name>A0A510XC22_9GAMM</name>
<protein>
    <submittedName>
        <fullName evidence="1">Uncharacterized protein</fullName>
    </submittedName>
</protein>
<organism evidence="1 2">
    <name type="scientific">Bisbaumannia pacifica</name>
    <dbReference type="NCBI Taxonomy" id="77098"/>
    <lineage>
        <taxon>Bacteria</taxon>
        <taxon>Pseudomonadati</taxon>
        <taxon>Pseudomonadota</taxon>
        <taxon>Gammaproteobacteria</taxon>
        <taxon>Oceanospirillales</taxon>
        <taxon>Halomonadaceae</taxon>
        <taxon>Bisbaumannia</taxon>
    </lineage>
</organism>
<dbReference type="EMBL" id="BJUK01000031">
    <property type="protein sequence ID" value="GEK48247.1"/>
    <property type="molecule type" value="Genomic_DNA"/>
</dbReference>
<accession>A0A510XC22</accession>